<reference evidence="1 2" key="1">
    <citation type="submission" date="2020-04" db="EMBL/GenBank/DDBJ databases">
        <title>Knoellia sp. isolate from air conditioner.</title>
        <authorList>
            <person name="Chea S."/>
            <person name="Kim D.-U."/>
        </authorList>
    </citation>
    <scope>NUCLEOTIDE SEQUENCE [LARGE SCALE GENOMIC DNA]</scope>
    <source>
        <strain evidence="1 2">DB2414S</strain>
    </source>
</reference>
<dbReference type="RefSeq" id="WP_171245169.1">
    <property type="nucleotide sequence ID" value="NZ_JABEPQ010000006.1"/>
</dbReference>
<name>A0A849HMX5_9MICO</name>
<evidence type="ECO:0000313" key="2">
    <source>
        <dbReference type="Proteomes" id="UP000588586"/>
    </source>
</evidence>
<proteinExistence type="predicted"/>
<dbReference type="InterPro" id="IPR016181">
    <property type="entry name" value="Acyl_CoA_acyltransferase"/>
</dbReference>
<accession>A0A849HMX5</accession>
<keyword evidence="1" id="KW-0808">Transferase</keyword>
<comment type="caution">
    <text evidence="1">The sequence shown here is derived from an EMBL/GenBank/DDBJ whole genome shotgun (WGS) entry which is preliminary data.</text>
</comment>
<keyword evidence="2" id="KW-1185">Reference proteome</keyword>
<organism evidence="1 2">
    <name type="scientific">Knoellia koreensis</name>
    <dbReference type="NCBI Taxonomy" id="2730921"/>
    <lineage>
        <taxon>Bacteria</taxon>
        <taxon>Bacillati</taxon>
        <taxon>Actinomycetota</taxon>
        <taxon>Actinomycetes</taxon>
        <taxon>Micrococcales</taxon>
        <taxon>Intrasporangiaceae</taxon>
        <taxon>Knoellia</taxon>
    </lineage>
</organism>
<dbReference type="AlphaFoldDB" id="A0A849HMX5"/>
<dbReference type="EMBL" id="JABEPQ010000006">
    <property type="protein sequence ID" value="NNM48033.1"/>
    <property type="molecule type" value="Genomic_DNA"/>
</dbReference>
<dbReference type="GO" id="GO:0016740">
    <property type="term" value="F:transferase activity"/>
    <property type="evidence" value="ECO:0007669"/>
    <property type="project" value="UniProtKB-KW"/>
</dbReference>
<evidence type="ECO:0000313" key="1">
    <source>
        <dbReference type="EMBL" id="NNM48033.1"/>
    </source>
</evidence>
<dbReference type="Proteomes" id="UP000588586">
    <property type="component" value="Unassembled WGS sequence"/>
</dbReference>
<gene>
    <name evidence="1" type="ORF">HJG52_18775</name>
</gene>
<dbReference type="Gene3D" id="3.40.630.30">
    <property type="match status" value="1"/>
</dbReference>
<dbReference type="SUPFAM" id="SSF55729">
    <property type="entry name" value="Acyl-CoA N-acyltransferases (Nat)"/>
    <property type="match status" value="1"/>
</dbReference>
<protein>
    <submittedName>
        <fullName evidence="1">N-acetyltransferase</fullName>
    </submittedName>
</protein>
<sequence>MLMDRPTGAEADAARGSLERHPVAEFLLSAWHAPHGAVDGSWVRMPPWRDGLGAVLAVTGRAAVVAPSDVTDAELSALGVDGWGQAHDPRVMSRLAGSRGWVDVLDAVLVVEGTGRPDPAVVPKPGLRHHPRVSHALALRDEVEVHGYEGDDETVLTLARGVGGLAELSFELAPARRGQGGGSALAAAARGLVPEGEPLVACVSPGNVASFRALLRAGFTPIGSVQLYRPSP</sequence>